<dbReference type="AlphaFoldDB" id="A0A1V4I360"/>
<evidence type="ECO:0000256" key="9">
    <source>
        <dbReference type="SAM" id="SignalP"/>
    </source>
</evidence>
<dbReference type="GO" id="GO:0004252">
    <property type="term" value="F:serine-type endopeptidase activity"/>
    <property type="evidence" value="ECO:0007669"/>
    <property type="project" value="InterPro"/>
</dbReference>
<dbReference type="Pfam" id="PF03411">
    <property type="entry name" value="Peptidase_M74"/>
    <property type="match status" value="1"/>
</dbReference>
<reference evidence="10 11" key="1">
    <citation type="submission" date="2017-02" db="EMBL/GenBank/DDBJ databases">
        <title>Genome sequence of the nitrite-oxidizing bacterium Nitrobacter vulgaris strain Ab1.</title>
        <authorList>
            <person name="Mellbye B.L."/>
            <person name="Davis E.W."/>
            <person name="Spieck E."/>
            <person name="Chang J.H."/>
            <person name="Bottomley P.J."/>
            <person name="Sayavedra-Soto L.A."/>
        </authorList>
    </citation>
    <scope>NUCLEOTIDE SEQUENCE [LARGE SCALE GENOMIC DNA]</scope>
    <source>
        <strain evidence="10 11">Ab1</strain>
    </source>
</reference>
<dbReference type="EMBL" id="MWPQ01000005">
    <property type="protein sequence ID" value="OPH84280.1"/>
    <property type="molecule type" value="Genomic_DNA"/>
</dbReference>
<proteinExistence type="predicted"/>
<dbReference type="Proteomes" id="UP000189940">
    <property type="component" value="Unassembled WGS sequence"/>
</dbReference>
<feature type="chain" id="PRO_5013206151" evidence="9">
    <location>
        <begin position="20"/>
        <end position="320"/>
    </location>
</feature>
<evidence type="ECO:0000256" key="7">
    <source>
        <dbReference type="ARBA" id="ARBA00023049"/>
    </source>
</evidence>
<gene>
    <name evidence="10" type="ORF">B2M20_01895</name>
</gene>
<evidence type="ECO:0000256" key="2">
    <source>
        <dbReference type="ARBA" id="ARBA00022723"/>
    </source>
</evidence>
<dbReference type="PIRSF" id="PIRSF018455">
    <property type="entry name" value="MepA"/>
    <property type="match status" value="1"/>
</dbReference>
<keyword evidence="7" id="KW-0482">Metalloprotease</keyword>
<evidence type="ECO:0000256" key="3">
    <source>
        <dbReference type="ARBA" id="ARBA00022729"/>
    </source>
</evidence>
<dbReference type="GO" id="GO:0008237">
    <property type="term" value="F:metallopeptidase activity"/>
    <property type="evidence" value="ECO:0007669"/>
    <property type="project" value="UniProtKB-KW"/>
</dbReference>
<keyword evidence="3 9" id="KW-0732">Signal</keyword>
<dbReference type="GO" id="GO:0006508">
    <property type="term" value="P:proteolysis"/>
    <property type="evidence" value="ECO:0007669"/>
    <property type="project" value="UniProtKB-KW"/>
</dbReference>
<dbReference type="RefSeq" id="WP_079445417.1">
    <property type="nucleotide sequence ID" value="NZ_JAVDPZ010000006.1"/>
</dbReference>
<evidence type="ECO:0000313" key="11">
    <source>
        <dbReference type="Proteomes" id="UP000189940"/>
    </source>
</evidence>
<evidence type="ECO:0000256" key="5">
    <source>
        <dbReference type="ARBA" id="ARBA00022801"/>
    </source>
</evidence>
<evidence type="ECO:0000256" key="6">
    <source>
        <dbReference type="ARBA" id="ARBA00022833"/>
    </source>
</evidence>
<keyword evidence="5" id="KW-0378">Hydrolase</keyword>
<keyword evidence="2" id="KW-0479">Metal-binding</keyword>
<name>A0A1V4I360_NITVU</name>
<dbReference type="GO" id="GO:0046872">
    <property type="term" value="F:metal ion binding"/>
    <property type="evidence" value="ECO:0007669"/>
    <property type="project" value="UniProtKB-KW"/>
</dbReference>
<evidence type="ECO:0000256" key="8">
    <source>
        <dbReference type="PIRSR" id="PIRSR018455-2"/>
    </source>
</evidence>
<protein>
    <submittedName>
        <fullName evidence="10">Penicillin-insensitive murein endopeptidase</fullName>
    </submittedName>
</protein>
<organism evidence="10 11">
    <name type="scientific">Nitrobacter vulgaris</name>
    <dbReference type="NCBI Taxonomy" id="29421"/>
    <lineage>
        <taxon>Bacteria</taxon>
        <taxon>Pseudomonadati</taxon>
        <taxon>Pseudomonadota</taxon>
        <taxon>Alphaproteobacteria</taxon>
        <taxon>Hyphomicrobiales</taxon>
        <taxon>Nitrobacteraceae</taxon>
        <taxon>Nitrobacter</taxon>
    </lineage>
</organism>
<dbReference type="GO" id="GO:0030288">
    <property type="term" value="C:outer membrane-bounded periplasmic space"/>
    <property type="evidence" value="ECO:0007669"/>
    <property type="project" value="InterPro"/>
</dbReference>
<dbReference type="InterPro" id="IPR005073">
    <property type="entry name" value="Peptidase_M74"/>
</dbReference>
<feature type="disulfide bond" evidence="8">
    <location>
        <begin position="78"/>
        <end position="309"/>
    </location>
</feature>
<dbReference type="SUPFAM" id="SSF55166">
    <property type="entry name" value="Hedgehog/DD-peptidase"/>
    <property type="match status" value="1"/>
</dbReference>
<keyword evidence="11" id="KW-1185">Reference proteome</keyword>
<comment type="caution">
    <text evidence="10">The sequence shown here is derived from an EMBL/GenBank/DDBJ whole genome shotgun (WGS) entry which is preliminary data.</text>
</comment>
<dbReference type="NCBIfam" id="NF006947">
    <property type="entry name" value="PRK09429.1"/>
    <property type="match status" value="1"/>
</dbReference>
<dbReference type="STRING" id="29421.B2M20_01895"/>
<evidence type="ECO:0000313" key="10">
    <source>
        <dbReference type="EMBL" id="OPH84280.1"/>
    </source>
</evidence>
<keyword evidence="1" id="KW-0645">Protease</keyword>
<dbReference type="OrthoDB" id="1467367at2"/>
<evidence type="ECO:0000256" key="1">
    <source>
        <dbReference type="ARBA" id="ARBA00022670"/>
    </source>
</evidence>
<feature type="disulfide bond" evidence="8">
    <location>
        <begin position="252"/>
        <end position="259"/>
    </location>
</feature>
<sequence length="320" mass="34826">MNGRAILFLFLLSTFAASGGGALVSRAIAQDKGTLHPKPLPPLANPEDPALAAKQLFGRKTLPAAGAPYVIGYYARGCMAGAEALPITGPTWQVMRLSRNRNWAHPAMVALLERLSGKARKDAGWPGLLVGDMAQPRGGPMLSGHASHQIGLDADVWLTPMPDRLLSRNEREEMSAVMMVRHDRLDIDPHAWTPSHLSVIRAAAREPAVERIFVNAAIKKALCREAKGDRSWLSKVRPMYGHDYHFHIRIKCPPGNPQCESQTPPEPTDGCGAHDLAYWFSDAVLHPKPPKVPPKPKPPITLSQLPANCRQVLAAPDASH</sequence>
<evidence type="ECO:0000256" key="4">
    <source>
        <dbReference type="ARBA" id="ARBA00022764"/>
    </source>
</evidence>
<accession>A0A1V4I360</accession>
<dbReference type="InterPro" id="IPR009045">
    <property type="entry name" value="Zn_M74/Hedgehog-like"/>
</dbReference>
<feature type="disulfide bond" evidence="8">
    <location>
        <begin position="223"/>
        <end position="271"/>
    </location>
</feature>
<keyword evidence="4" id="KW-0574">Periplasm</keyword>
<keyword evidence="8" id="KW-1015">Disulfide bond</keyword>
<feature type="signal peptide" evidence="9">
    <location>
        <begin position="1"/>
        <end position="19"/>
    </location>
</feature>
<keyword evidence="6" id="KW-0862">Zinc</keyword>
<dbReference type="Gene3D" id="3.30.1380.10">
    <property type="match status" value="1"/>
</dbReference>